<evidence type="ECO:0000313" key="1">
    <source>
        <dbReference type="EMBL" id="GBP28782.1"/>
    </source>
</evidence>
<protein>
    <submittedName>
        <fullName evidence="1">Uncharacterized protein</fullName>
    </submittedName>
</protein>
<keyword evidence="2" id="KW-1185">Reference proteome</keyword>
<organism evidence="1 2">
    <name type="scientific">Eumeta variegata</name>
    <name type="common">Bagworm moth</name>
    <name type="synonym">Eumeta japonica</name>
    <dbReference type="NCBI Taxonomy" id="151549"/>
    <lineage>
        <taxon>Eukaryota</taxon>
        <taxon>Metazoa</taxon>
        <taxon>Ecdysozoa</taxon>
        <taxon>Arthropoda</taxon>
        <taxon>Hexapoda</taxon>
        <taxon>Insecta</taxon>
        <taxon>Pterygota</taxon>
        <taxon>Neoptera</taxon>
        <taxon>Endopterygota</taxon>
        <taxon>Lepidoptera</taxon>
        <taxon>Glossata</taxon>
        <taxon>Ditrysia</taxon>
        <taxon>Tineoidea</taxon>
        <taxon>Psychidae</taxon>
        <taxon>Oiketicinae</taxon>
        <taxon>Eumeta</taxon>
    </lineage>
</organism>
<reference evidence="1 2" key="1">
    <citation type="journal article" date="2019" name="Commun. Biol.">
        <title>The bagworm genome reveals a unique fibroin gene that provides high tensile strength.</title>
        <authorList>
            <person name="Kono N."/>
            <person name="Nakamura H."/>
            <person name="Ohtoshi R."/>
            <person name="Tomita M."/>
            <person name="Numata K."/>
            <person name="Arakawa K."/>
        </authorList>
    </citation>
    <scope>NUCLEOTIDE SEQUENCE [LARGE SCALE GENOMIC DNA]</scope>
</reference>
<comment type="caution">
    <text evidence="1">The sequence shown here is derived from an EMBL/GenBank/DDBJ whole genome shotgun (WGS) entry which is preliminary data.</text>
</comment>
<name>A0A4C1US28_EUMVA</name>
<dbReference type="Proteomes" id="UP000299102">
    <property type="component" value="Unassembled WGS sequence"/>
</dbReference>
<proteinExistence type="predicted"/>
<gene>
    <name evidence="1" type="ORF">EVAR_19825_1</name>
</gene>
<sequence>MVRPRLTCCSCAVNSFPAFVENVATPRESLLENVSHFGGRAGGADGPPAGRGFDSNYVSRLRFRAARARSESCRRVASPRPRPPPYVSVNIINYNKSESFAGERNCFRPSARVHASDRVPPIHRYTAMPSYDVVAL</sequence>
<accession>A0A4C1US28</accession>
<evidence type="ECO:0000313" key="2">
    <source>
        <dbReference type="Proteomes" id="UP000299102"/>
    </source>
</evidence>
<dbReference type="AlphaFoldDB" id="A0A4C1US28"/>
<dbReference type="EMBL" id="BGZK01000211">
    <property type="protein sequence ID" value="GBP28782.1"/>
    <property type="molecule type" value="Genomic_DNA"/>
</dbReference>